<evidence type="ECO:0000259" key="1">
    <source>
        <dbReference type="Pfam" id="PF07819"/>
    </source>
</evidence>
<dbReference type="SUPFAM" id="SSF53474">
    <property type="entry name" value="alpha/beta-Hydrolases"/>
    <property type="match status" value="1"/>
</dbReference>
<dbReference type="PANTHER" id="PTHR37946:SF1">
    <property type="entry name" value="SLL1969 PROTEIN"/>
    <property type="match status" value="1"/>
</dbReference>
<dbReference type="Proteomes" id="UP000013009">
    <property type="component" value="Unassembled WGS sequence"/>
</dbReference>
<dbReference type="PANTHER" id="PTHR37946">
    <property type="entry name" value="SLL1969 PROTEIN"/>
    <property type="match status" value="1"/>
</dbReference>
<gene>
    <name evidence="2" type="ORF">F889_01933</name>
</gene>
<evidence type="ECO:0000313" key="3">
    <source>
        <dbReference type="Proteomes" id="UP000013009"/>
    </source>
</evidence>
<reference evidence="2 3" key="1">
    <citation type="submission" date="2013-02" db="EMBL/GenBank/DDBJ databases">
        <title>The Genome Sequence of Acinetobacter sp. NIPH 1859.</title>
        <authorList>
            <consortium name="The Broad Institute Genome Sequencing Platform"/>
            <consortium name="The Broad Institute Genome Sequencing Center for Infectious Disease"/>
            <person name="Cerqueira G."/>
            <person name="Feldgarden M."/>
            <person name="Courvalin P."/>
            <person name="Perichon B."/>
            <person name="Grillot-Courvalin C."/>
            <person name="Clermont D."/>
            <person name="Rocha E."/>
            <person name="Yoon E.-J."/>
            <person name="Nemec A."/>
            <person name="Walker B."/>
            <person name="Young S.K."/>
            <person name="Zeng Q."/>
            <person name="Gargeya S."/>
            <person name="Fitzgerald M."/>
            <person name="Haas B."/>
            <person name="Abouelleil A."/>
            <person name="Alvarado L."/>
            <person name="Arachchi H.M."/>
            <person name="Berlin A.M."/>
            <person name="Chapman S.B."/>
            <person name="Dewar J."/>
            <person name="Goldberg J."/>
            <person name="Griggs A."/>
            <person name="Gujja S."/>
            <person name="Hansen M."/>
            <person name="Howarth C."/>
            <person name="Imamovic A."/>
            <person name="Larimer J."/>
            <person name="McCowan C."/>
            <person name="Murphy C."/>
            <person name="Neiman D."/>
            <person name="Pearson M."/>
            <person name="Priest M."/>
            <person name="Roberts A."/>
            <person name="Saif S."/>
            <person name="Shea T."/>
            <person name="Sisk P."/>
            <person name="Sykes S."/>
            <person name="Wortman J."/>
            <person name="Nusbaum C."/>
            <person name="Birren B."/>
        </authorList>
    </citation>
    <scope>NUCLEOTIDE SEQUENCE [LARGE SCALE GENOMIC DNA]</scope>
    <source>
        <strain evidence="2 3">NIPH 1859</strain>
    </source>
</reference>
<dbReference type="InterPro" id="IPR029058">
    <property type="entry name" value="AB_hydrolase_fold"/>
</dbReference>
<dbReference type="PROSITE" id="PS51257">
    <property type="entry name" value="PROKAR_LIPOPROTEIN"/>
    <property type="match status" value="1"/>
</dbReference>
<evidence type="ECO:0000313" key="2">
    <source>
        <dbReference type="EMBL" id="ENX34644.1"/>
    </source>
</evidence>
<feature type="domain" description="GPI inositol-deacylase PGAP1-like alpha/beta" evidence="1">
    <location>
        <begin position="388"/>
        <end position="485"/>
    </location>
</feature>
<dbReference type="AlphaFoldDB" id="N9PM79"/>
<dbReference type="GO" id="GO:0016788">
    <property type="term" value="F:hydrolase activity, acting on ester bonds"/>
    <property type="evidence" value="ECO:0007669"/>
    <property type="project" value="InterPro"/>
</dbReference>
<dbReference type="HOGENOM" id="CLU_016928_0_0_6"/>
<proteinExistence type="predicted"/>
<organism evidence="2 3">
    <name type="scientific">Acinetobacter colistiniresistens</name>
    <dbReference type="NCBI Taxonomy" id="280145"/>
    <lineage>
        <taxon>Bacteria</taxon>
        <taxon>Pseudomonadati</taxon>
        <taxon>Pseudomonadota</taxon>
        <taxon>Gammaproteobacteria</taxon>
        <taxon>Moraxellales</taxon>
        <taxon>Moraxellaceae</taxon>
        <taxon>Acinetobacter</taxon>
    </lineage>
</organism>
<name>N9PM79_9GAMM</name>
<dbReference type="InterPro" id="IPR012908">
    <property type="entry name" value="PGAP1-ab_dom-like"/>
</dbReference>
<protein>
    <recommendedName>
        <fullName evidence="1">GPI inositol-deacylase PGAP1-like alpha/beta domain-containing protein</fullName>
    </recommendedName>
</protein>
<comment type="caution">
    <text evidence="2">The sequence shown here is derived from an EMBL/GenBank/DDBJ whole genome shotgun (WGS) entry which is preliminary data.</text>
</comment>
<accession>N9PM79</accession>
<sequence>MPKSQFMKRLIFPLYQPLCILAVFSVLITSGCQVVSLKKQTLHTTIANERNSILTQNKLSGASLNLLYMSDMDMKLCMKNPDACIVDLEKIPQVQTEQLLSAASELYLSKALTLADSNDCKINKKPKTSAKPAPQVNECLDQQLQALDKSIRYSYAYLFKTSRQPQDRIFDNRQVQIRDFYNQALNQLVNVYSVKNSSATIPDSIQIGESTYKIDIESYPKLQGKKLEKFTSSYNMNFSGLRTINRRDGFGADFVAVLHTKENDPKNGNPYILDPLSYAYPNGINPNIHQAHYLASTLIALPVNEQATLSEIINRPDFKIKIYDPYNVEKITIEDKEYSLAANFSAPYGLWLAENNLGSAAYLTLIDRNQRLTMPHLYMLEPYNPNKKVIVLIHGLASSPEAWIAVTNEIMGDKTLREHYQVWQVFYSTNMPILESRFQISALLKQTFASLNPQDPASQNAVLIGHSMGGIISRLLVSHADISKEALPMMSNHVQARMRKHPVIGERLKMEPIPNFDRVIFLAAPHRGTSYADRWFTVTARKIIGLPSAFLKTLTNTLTSYDDDLKDFVRTINNRLQNGPSDLSNKSEFMELTSDIQPKEGLVFHSIMGNITKSNDTDTITDGIVPYKSAHLEGAISEKIIKGGHSIQIKPETVLELRRILSQHLTEHGLYKVKN</sequence>
<dbReference type="PATRIC" id="fig|1217695.3.peg.1874"/>
<keyword evidence="3" id="KW-1185">Reference proteome</keyword>
<dbReference type="Gene3D" id="3.40.50.1820">
    <property type="entry name" value="alpha/beta hydrolase"/>
    <property type="match status" value="1"/>
</dbReference>
<dbReference type="Pfam" id="PF07819">
    <property type="entry name" value="PGAP1"/>
    <property type="match status" value="1"/>
</dbReference>
<dbReference type="EMBL" id="APRZ01000015">
    <property type="protein sequence ID" value="ENX34644.1"/>
    <property type="molecule type" value="Genomic_DNA"/>
</dbReference>